<dbReference type="InterPro" id="IPR038408">
    <property type="entry name" value="GNK2_sf"/>
</dbReference>
<dbReference type="PROSITE" id="PS51473">
    <property type="entry name" value="GNK2"/>
    <property type="match status" value="1"/>
</dbReference>
<evidence type="ECO:0000256" key="1">
    <source>
        <dbReference type="ARBA" id="ARBA00022729"/>
    </source>
</evidence>
<comment type="caution">
    <text evidence="5">The sequence shown here is derived from an EMBL/GenBank/DDBJ whole genome shotgun (WGS) entry which is preliminary data.</text>
</comment>
<name>A0AAV8T4E5_9ROSI</name>
<sequence>MSSQVKVITGVNQFHQSLNILINRLTNEASSGDSNRKYATGSMLWENLITVYAMVQCTPDLTFDQCNDCLTLASGFIPSCCNGKIGGRVVSFSCQLRYEAYLFFETSPSPPLPPPSSPPVPEGSSSGSAARRTVYYNFIVRFASRRVLSLLLCLCLIF</sequence>
<dbReference type="CDD" id="cd23509">
    <property type="entry name" value="Gnk2-like"/>
    <property type="match status" value="1"/>
</dbReference>
<evidence type="ECO:0000313" key="5">
    <source>
        <dbReference type="EMBL" id="KAJ8761635.1"/>
    </source>
</evidence>
<evidence type="ECO:0000313" key="6">
    <source>
        <dbReference type="Proteomes" id="UP001159364"/>
    </source>
</evidence>
<dbReference type="PANTHER" id="PTHR32099">
    <property type="entry name" value="CYSTEINE-RICH REPEAT SECRETORY PROTEIN"/>
    <property type="match status" value="1"/>
</dbReference>
<dbReference type="FunFam" id="3.30.430.20:FF:000002">
    <property type="entry name" value="Cysteine-rich receptor-like protein kinase 10"/>
    <property type="match status" value="1"/>
</dbReference>
<dbReference type="PANTHER" id="PTHR32099:SF51">
    <property type="entry name" value="CYSTEINE-RICH RECEPTOR-LIKE PROTEIN KINASE 25 ISOFORM X1"/>
    <property type="match status" value="1"/>
</dbReference>
<keyword evidence="6" id="KW-1185">Reference proteome</keyword>
<evidence type="ECO:0000256" key="2">
    <source>
        <dbReference type="ARBA" id="ARBA00022737"/>
    </source>
</evidence>
<feature type="region of interest" description="Disordered" evidence="3">
    <location>
        <begin position="108"/>
        <end position="127"/>
    </location>
</feature>
<protein>
    <recommendedName>
        <fullName evidence="4">Gnk2-homologous domain-containing protein</fullName>
    </recommendedName>
</protein>
<dbReference type="EMBL" id="JAIWQS010000006">
    <property type="protein sequence ID" value="KAJ8761635.1"/>
    <property type="molecule type" value="Genomic_DNA"/>
</dbReference>
<reference evidence="5 6" key="1">
    <citation type="submission" date="2021-09" db="EMBL/GenBank/DDBJ databases">
        <title>Genomic insights and catalytic innovation underlie evolution of tropane alkaloids biosynthesis.</title>
        <authorList>
            <person name="Wang Y.-J."/>
            <person name="Tian T."/>
            <person name="Huang J.-P."/>
            <person name="Huang S.-X."/>
        </authorList>
    </citation>
    <scope>NUCLEOTIDE SEQUENCE [LARGE SCALE GENOMIC DNA]</scope>
    <source>
        <strain evidence="5">KIB-2018</strain>
        <tissue evidence="5">Leaf</tissue>
    </source>
</reference>
<dbReference type="Gene3D" id="3.30.430.20">
    <property type="entry name" value="Gnk2 domain, C-X8-C-X2-C motif"/>
    <property type="match status" value="1"/>
</dbReference>
<organism evidence="5 6">
    <name type="scientific">Erythroxylum novogranatense</name>
    <dbReference type="NCBI Taxonomy" id="1862640"/>
    <lineage>
        <taxon>Eukaryota</taxon>
        <taxon>Viridiplantae</taxon>
        <taxon>Streptophyta</taxon>
        <taxon>Embryophyta</taxon>
        <taxon>Tracheophyta</taxon>
        <taxon>Spermatophyta</taxon>
        <taxon>Magnoliopsida</taxon>
        <taxon>eudicotyledons</taxon>
        <taxon>Gunneridae</taxon>
        <taxon>Pentapetalae</taxon>
        <taxon>rosids</taxon>
        <taxon>fabids</taxon>
        <taxon>Malpighiales</taxon>
        <taxon>Erythroxylaceae</taxon>
        <taxon>Erythroxylum</taxon>
    </lineage>
</organism>
<gene>
    <name evidence="5" type="ORF">K2173_004411</name>
</gene>
<proteinExistence type="predicted"/>
<dbReference type="AlphaFoldDB" id="A0AAV8T4E5"/>
<dbReference type="InterPro" id="IPR002902">
    <property type="entry name" value="GNK2"/>
</dbReference>
<evidence type="ECO:0000256" key="3">
    <source>
        <dbReference type="SAM" id="MobiDB-lite"/>
    </source>
</evidence>
<accession>A0AAV8T4E5</accession>
<keyword evidence="1" id="KW-0732">Signal</keyword>
<feature type="domain" description="Gnk2-homologous" evidence="4">
    <location>
        <begin position="1"/>
        <end position="103"/>
    </location>
</feature>
<dbReference type="Pfam" id="PF01657">
    <property type="entry name" value="Stress-antifung"/>
    <property type="match status" value="1"/>
</dbReference>
<evidence type="ECO:0000259" key="4">
    <source>
        <dbReference type="PROSITE" id="PS51473"/>
    </source>
</evidence>
<keyword evidence="2" id="KW-0677">Repeat</keyword>
<feature type="compositionally biased region" description="Pro residues" evidence="3">
    <location>
        <begin position="108"/>
        <end position="121"/>
    </location>
</feature>
<dbReference type="Proteomes" id="UP001159364">
    <property type="component" value="Linkage Group LG06"/>
</dbReference>